<reference evidence="1 2" key="1">
    <citation type="submission" date="2016-11" db="EMBL/GenBank/DDBJ databases">
        <authorList>
            <person name="Jaros S."/>
            <person name="Januszkiewicz K."/>
            <person name="Wedrychowicz H."/>
        </authorList>
    </citation>
    <scope>NUCLEOTIDE SEQUENCE [LARGE SCALE GENOMIC DNA]</scope>
    <source>
        <strain evidence="1 2">DSM 29431</strain>
    </source>
</reference>
<dbReference type="AlphaFoldDB" id="A0A1M5RR65"/>
<evidence type="ECO:0000313" key="2">
    <source>
        <dbReference type="Proteomes" id="UP000184221"/>
    </source>
</evidence>
<dbReference type="EMBL" id="FQXC01000002">
    <property type="protein sequence ID" value="SHH28621.1"/>
    <property type="molecule type" value="Genomic_DNA"/>
</dbReference>
<sequence length="47" mass="5133">MDQVYVRVREPIAGEHRSALVALGAKASSFRCQRADTFPASKALTVQ</sequence>
<proteinExistence type="predicted"/>
<evidence type="ECO:0000313" key="1">
    <source>
        <dbReference type="EMBL" id="SHH28621.1"/>
    </source>
</evidence>
<gene>
    <name evidence="1" type="ORF">SAMN05443551_1850</name>
</gene>
<name>A0A1M5RR65_9RHOB</name>
<organism evidence="1 2">
    <name type="scientific">Marivita hallyeonensis</name>
    <dbReference type="NCBI Taxonomy" id="996342"/>
    <lineage>
        <taxon>Bacteria</taxon>
        <taxon>Pseudomonadati</taxon>
        <taxon>Pseudomonadota</taxon>
        <taxon>Alphaproteobacteria</taxon>
        <taxon>Rhodobacterales</taxon>
        <taxon>Roseobacteraceae</taxon>
        <taxon>Marivita</taxon>
    </lineage>
</organism>
<keyword evidence="2" id="KW-1185">Reference proteome</keyword>
<dbReference type="Proteomes" id="UP000184221">
    <property type="component" value="Unassembled WGS sequence"/>
</dbReference>
<accession>A0A1M5RR65</accession>
<protein>
    <submittedName>
        <fullName evidence="1">Uncharacterized protein</fullName>
    </submittedName>
</protein>